<reference evidence="2" key="1">
    <citation type="journal article" date="2019" name="Int. J. Syst. Evol. Microbiol.">
        <title>The Global Catalogue of Microorganisms (GCM) 10K type strain sequencing project: providing services to taxonomists for standard genome sequencing and annotation.</title>
        <authorList>
            <consortium name="The Broad Institute Genomics Platform"/>
            <consortium name="The Broad Institute Genome Sequencing Center for Infectious Disease"/>
            <person name="Wu L."/>
            <person name="Ma J."/>
        </authorList>
    </citation>
    <scope>NUCLEOTIDE SEQUENCE [LARGE SCALE GENOMIC DNA]</scope>
    <source>
        <strain evidence="2">JCM 17978</strain>
    </source>
</reference>
<organism evidence="1 2">
    <name type="scientific">Bizionia hallyeonensis</name>
    <dbReference type="NCBI Taxonomy" id="1123757"/>
    <lineage>
        <taxon>Bacteria</taxon>
        <taxon>Pseudomonadati</taxon>
        <taxon>Bacteroidota</taxon>
        <taxon>Flavobacteriia</taxon>
        <taxon>Flavobacteriales</taxon>
        <taxon>Flavobacteriaceae</taxon>
        <taxon>Bizionia</taxon>
    </lineage>
</organism>
<dbReference type="Proteomes" id="UP001596162">
    <property type="component" value="Unassembled WGS sequence"/>
</dbReference>
<evidence type="ECO:0000313" key="1">
    <source>
        <dbReference type="EMBL" id="MFC5195775.1"/>
    </source>
</evidence>
<comment type="caution">
    <text evidence="1">The sequence shown here is derived from an EMBL/GenBank/DDBJ whole genome shotgun (WGS) entry which is preliminary data.</text>
</comment>
<gene>
    <name evidence="1" type="ORF">ACFPH8_10575</name>
</gene>
<accession>A0ABW0C933</accession>
<keyword evidence="2" id="KW-1185">Reference proteome</keyword>
<name>A0ABW0C933_9FLAO</name>
<protein>
    <submittedName>
        <fullName evidence="1">Uncharacterized protein</fullName>
    </submittedName>
</protein>
<evidence type="ECO:0000313" key="2">
    <source>
        <dbReference type="Proteomes" id="UP001596162"/>
    </source>
</evidence>
<proteinExistence type="predicted"/>
<dbReference type="RefSeq" id="WP_376860804.1">
    <property type="nucleotide sequence ID" value="NZ_JBHSLA010000004.1"/>
</dbReference>
<dbReference type="EMBL" id="JBHSLA010000004">
    <property type="protein sequence ID" value="MFC5195775.1"/>
    <property type="molecule type" value="Genomic_DNA"/>
</dbReference>
<sequence>MSKLALIDYVLNPAFKVNDNLLEEPQASMKVALIQDRCKSIVFEFDKKLGKEYKGGIFPFFNNQNSKVCKVCDYIIFSEFEGSLYALVIELKTSAQSTLPQIKAGECFVDYIISTVNRINNTNHTIQKRRVSIREFQRKKKTKLKEIEYDENNHHFFDQNRMRIVSFLK</sequence>